<reference evidence="1" key="2">
    <citation type="submission" date="2014-03" db="EMBL/GenBank/DDBJ databases">
        <authorList>
            <person name="Genoscope - CEA"/>
        </authorList>
    </citation>
    <scope>NUCLEOTIDE SEQUENCE</scope>
</reference>
<reference evidence="1" key="1">
    <citation type="journal article" date="2014" name="Nat. Commun.">
        <title>The rainbow trout genome provides novel insights into evolution after whole-genome duplication in vertebrates.</title>
        <authorList>
            <person name="Berthelot C."/>
            <person name="Brunet F."/>
            <person name="Chalopin D."/>
            <person name="Juanchich A."/>
            <person name="Bernard M."/>
            <person name="Noel B."/>
            <person name="Bento P."/>
            <person name="Da Silva C."/>
            <person name="Labadie K."/>
            <person name="Alberti A."/>
            <person name="Aury J.M."/>
            <person name="Louis A."/>
            <person name="Dehais P."/>
            <person name="Bardou P."/>
            <person name="Montfort J."/>
            <person name="Klopp C."/>
            <person name="Cabau C."/>
            <person name="Gaspin C."/>
            <person name="Thorgaard G.H."/>
            <person name="Boussaha M."/>
            <person name="Quillet E."/>
            <person name="Guyomard R."/>
            <person name="Galiana D."/>
            <person name="Bobe J."/>
            <person name="Volff J.N."/>
            <person name="Genet C."/>
            <person name="Wincker P."/>
            <person name="Jaillon O."/>
            <person name="Roest Crollius H."/>
            <person name="Guiguen Y."/>
        </authorList>
    </citation>
    <scope>NUCLEOTIDE SEQUENCE [LARGE SCALE GENOMIC DNA]</scope>
</reference>
<dbReference type="AlphaFoldDB" id="A0A060WYB9"/>
<gene>
    <name evidence="1" type="ORF">GSONMT00012018001</name>
</gene>
<evidence type="ECO:0000313" key="1">
    <source>
        <dbReference type="EMBL" id="CDQ71987.1"/>
    </source>
</evidence>
<evidence type="ECO:0000313" key="2">
    <source>
        <dbReference type="Proteomes" id="UP000193380"/>
    </source>
</evidence>
<dbReference type="Proteomes" id="UP000193380">
    <property type="component" value="Unassembled WGS sequence"/>
</dbReference>
<proteinExistence type="predicted"/>
<accession>A0A060WYB9</accession>
<protein>
    <submittedName>
        <fullName evidence="1">Uncharacterized protein</fullName>
    </submittedName>
</protein>
<dbReference type="PaxDb" id="8022-A0A060WYB9"/>
<name>A0A060WYB9_ONCMY</name>
<organism evidence="1 2">
    <name type="scientific">Oncorhynchus mykiss</name>
    <name type="common">Rainbow trout</name>
    <name type="synonym">Salmo gairdneri</name>
    <dbReference type="NCBI Taxonomy" id="8022"/>
    <lineage>
        <taxon>Eukaryota</taxon>
        <taxon>Metazoa</taxon>
        <taxon>Chordata</taxon>
        <taxon>Craniata</taxon>
        <taxon>Vertebrata</taxon>
        <taxon>Euteleostomi</taxon>
        <taxon>Actinopterygii</taxon>
        <taxon>Neopterygii</taxon>
        <taxon>Teleostei</taxon>
        <taxon>Protacanthopterygii</taxon>
        <taxon>Salmoniformes</taxon>
        <taxon>Salmonidae</taxon>
        <taxon>Salmoninae</taxon>
        <taxon>Oncorhynchus</taxon>
    </lineage>
</organism>
<sequence>MMSKAVTTKFLKSVRGFPSHRMNYAQSTIERGCGWFYKAKKKHVITTQTEHKCAWTPVESWRQRALT</sequence>
<dbReference type="EMBL" id="FR904805">
    <property type="protein sequence ID" value="CDQ71987.1"/>
    <property type="molecule type" value="Genomic_DNA"/>
</dbReference>